<dbReference type="InterPro" id="IPR022712">
    <property type="entry name" value="Beta_Casp"/>
</dbReference>
<keyword evidence="1" id="KW-0378">Hydrolase</keyword>
<evidence type="ECO:0000313" key="5">
    <source>
        <dbReference type="Proteomes" id="UP000769766"/>
    </source>
</evidence>
<dbReference type="PANTHER" id="PTHR11203:SF37">
    <property type="entry name" value="INTEGRATOR COMPLEX SUBUNIT 11"/>
    <property type="match status" value="1"/>
</dbReference>
<evidence type="ECO:0000256" key="1">
    <source>
        <dbReference type="ARBA" id="ARBA00022801"/>
    </source>
</evidence>
<dbReference type="InterPro" id="IPR001279">
    <property type="entry name" value="Metallo-B-lactamas"/>
</dbReference>
<protein>
    <submittedName>
        <fullName evidence="4">MBL fold metallo-hydrolase</fullName>
    </submittedName>
</protein>
<dbReference type="Pfam" id="PF10996">
    <property type="entry name" value="Beta-Casp"/>
    <property type="match status" value="1"/>
</dbReference>
<sequence>MKISLRFVGGCGGSVTGSCSLLEVGESKLLVDCGLFQGEDAGRNHRPFSFDPPEINWVVLTHAHIDHCGLVPRLYREQYRRSVVATEATVELAQVILEDSVHLQAGRKKPLYRLPDVKKALEQFEGFPYEEPIHLNRSLQIRLRDAGHILGSAILEVGIEMGKHREMKIVFSGDVGNQGTSLLPDPSEVEGADLLVIESTYGDRCHPEKEERLEELAQIVNRSLKDGGKILIPAFAIGRAQELLYDFNFLVEGRKIPRVPIILDSPMAVAATRLFQQYPHLFDREARALLARGDDPLEFAGLYTAESLRESEAIWQIEGSAILICPSGMCEGGRIVNHLKHYLEDARTEILFVGYQARGTLGRILQGGAEEVWIDGKPYPNRAKAYTLPGYSAHADQEGLLDWVGRMRNLPRQVFVVHGEESASRALAEAIRERFGIEVMVPGMDQEVALD</sequence>
<dbReference type="InterPro" id="IPR036866">
    <property type="entry name" value="RibonucZ/Hydroxyglut_hydro"/>
</dbReference>
<dbReference type="Gene3D" id="3.40.50.10890">
    <property type="match status" value="1"/>
</dbReference>
<dbReference type="Proteomes" id="UP000769766">
    <property type="component" value="Unassembled WGS sequence"/>
</dbReference>
<name>A0A932CR62_UNCTE</name>
<dbReference type="InterPro" id="IPR011108">
    <property type="entry name" value="RMMBL"/>
</dbReference>
<evidence type="ECO:0000259" key="2">
    <source>
        <dbReference type="SMART" id="SM00849"/>
    </source>
</evidence>
<proteinExistence type="predicted"/>
<gene>
    <name evidence="4" type="ORF">HYY20_14030</name>
</gene>
<dbReference type="Pfam" id="PF07521">
    <property type="entry name" value="RMMBL"/>
    <property type="match status" value="1"/>
</dbReference>
<organism evidence="4 5">
    <name type="scientific">Tectimicrobiota bacterium</name>
    <dbReference type="NCBI Taxonomy" id="2528274"/>
    <lineage>
        <taxon>Bacteria</taxon>
        <taxon>Pseudomonadati</taxon>
        <taxon>Nitrospinota/Tectimicrobiota group</taxon>
        <taxon>Candidatus Tectimicrobiota</taxon>
    </lineage>
</organism>
<reference evidence="4" key="1">
    <citation type="submission" date="2020-07" db="EMBL/GenBank/DDBJ databases">
        <title>Huge and variable diversity of episymbiotic CPR bacteria and DPANN archaea in groundwater ecosystems.</title>
        <authorList>
            <person name="He C.Y."/>
            <person name="Keren R."/>
            <person name="Whittaker M."/>
            <person name="Farag I.F."/>
            <person name="Doudna J."/>
            <person name="Cate J.H.D."/>
            <person name="Banfield J.F."/>
        </authorList>
    </citation>
    <scope>NUCLEOTIDE SEQUENCE</scope>
    <source>
        <strain evidence="4">NC_groundwater_672_Ag_B-0.1um_62_36</strain>
    </source>
</reference>
<accession>A0A932CR62</accession>
<dbReference type="PANTHER" id="PTHR11203">
    <property type="entry name" value="CLEAVAGE AND POLYADENYLATION SPECIFICITY FACTOR FAMILY MEMBER"/>
    <property type="match status" value="1"/>
</dbReference>
<dbReference type="CDD" id="cd16295">
    <property type="entry name" value="TTHA0252-CPSF-like_MBL-fold"/>
    <property type="match status" value="1"/>
</dbReference>
<dbReference type="EMBL" id="JACPRF010000427">
    <property type="protein sequence ID" value="MBI2877991.1"/>
    <property type="molecule type" value="Genomic_DNA"/>
</dbReference>
<dbReference type="InterPro" id="IPR050698">
    <property type="entry name" value="MBL"/>
</dbReference>
<evidence type="ECO:0000313" key="4">
    <source>
        <dbReference type="EMBL" id="MBI2877991.1"/>
    </source>
</evidence>
<evidence type="ECO:0000259" key="3">
    <source>
        <dbReference type="SMART" id="SM01027"/>
    </source>
</evidence>
<dbReference type="Gene3D" id="3.60.15.10">
    <property type="entry name" value="Ribonuclease Z/Hydroxyacylglutathione hydrolase-like"/>
    <property type="match status" value="1"/>
</dbReference>
<feature type="domain" description="Beta-Casp" evidence="3">
    <location>
        <begin position="240"/>
        <end position="365"/>
    </location>
</feature>
<dbReference type="SMART" id="SM01027">
    <property type="entry name" value="Beta-Casp"/>
    <property type="match status" value="1"/>
</dbReference>
<dbReference type="GO" id="GO:0004521">
    <property type="term" value="F:RNA endonuclease activity"/>
    <property type="evidence" value="ECO:0007669"/>
    <property type="project" value="TreeGrafter"/>
</dbReference>
<dbReference type="SUPFAM" id="SSF56281">
    <property type="entry name" value="Metallo-hydrolase/oxidoreductase"/>
    <property type="match status" value="1"/>
</dbReference>
<feature type="domain" description="Metallo-beta-lactamase" evidence="2">
    <location>
        <begin position="16"/>
        <end position="235"/>
    </location>
</feature>
<dbReference type="Pfam" id="PF00753">
    <property type="entry name" value="Lactamase_B"/>
    <property type="match status" value="1"/>
</dbReference>
<dbReference type="AlphaFoldDB" id="A0A932CR62"/>
<dbReference type="GO" id="GO:0016787">
    <property type="term" value="F:hydrolase activity"/>
    <property type="evidence" value="ECO:0007669"/>
    <property type="project" value="UniProtKB-KW"/>
</dbReference>
<comment type="caution">
    <text evidence="4">The sequence shown here is derived from an EMBL/GenBank/DDBJ whole genome shotgun (WGS) entry which is preliminary data.</text>
</comment>
<dbReference type="SMART" id="SM00849">
    <property type="entry name" value="Lactamase_B"/>
    <property type="match status" value="1"/>
</dbReference>
<dbReference type="PROSITE" id="PS51257">
    <property type="entry name" value="PROKAR_LIPOPROTEIN"/>
    <property type="match status" value="1"/>
</dbReference>